<name>A0A1Q3CJR7_CEPFO</name>
<dbReference type="OrthoDB" id="781829at2759"/>
<keyword evidence="1" id="KW-0863">Zinc-finger</keyword>
<dbReference type="GO" id="GO:0008270">
    <property type="term" value="F:zinc ion binding"/>
    <property type="evidence" value="ECO:0007669"/>
    <property type="project" value="UniProtKB-KW"/>
</dbReference>
<proteinExistence type="predicted"/>
<dbReference type="PANTHER" id="PTHR34676">
    <property type="entry name" value="DUF4219 DOMAIN-CONTAINING PROTEIN-RELATED"/>
    <property type="match status" value="1"/>
</dbReference>
<organism evidence="3 4">
    <name type="scientific">Cephalotus follicularis</name>
    <name type="common">Albany pitcher plant</name>
    <dbReference type="NCBI Taxonomy" id="3775"/>
    <lineage>
        <taxon>Eukaryota</taxon>
        <taxon>Viridiplantae</taxon>
        <taxon>Streptophyta</taxon>
        <taxon>Embryophyta</taxon>
        <taxon>Tracheophyta</taxon>
        <taxon>Spermatophyta</taxon>
        <taxon>Magnoliopsida</taxon>
        <taxon>eudicotyledons</taxon>
        <taxon>Gunneridae</taxon>
        <taxon>Pentapetalae</taxon>
        <taxon>rosids</taxon>
        <taxon>fabids</taxon>
        <taxon>Oxalidales</taxon>
        <taxon>Cephalotaceae</taxon>
        <taxon>Cephalotus</taxon>
    </lineage>
</organism>
<dbReference type="EMBL" id="BDDD01002193">
    <property type="protein sequence ID" value="GAV80506.1"/>
    <property type="molecule type" value="Genomic_DNA"/>
</dbReference>
<dbReference type="SUPFAM" id="SSF57756">
    <property type="entry name" value="Retrovirus zinc finger-like domains"/>
    <property type="match status" value="1"/>
</dbReference>
<comment type="caution">
    <text evidence="3">The sequence shown here is derived from an EMBL/GenBank/DDBJ whole genome shotgun (WGS) entry which is preliminary data.</text>
</comment>
<evidence type="ECO:0000259" key="2">
    <source>
        <dbReference type="PROSITE" id="PS50158"/>
    </source>
</evidence>
<dbReference type="PANTHER" id="PTHR34676:SF17">
    <property type="entry name" value="OS06G0684500 PROTEIN"/>
    <property type="match status" value="1"/>
</dbReference>
<dbReference type="InterPro" id="IPR001878">
    <property type="entry name" value="Znf_CCHC"/>
</dbReference>
<reference evidence="4" key="1">
    <citation type="submission" date="2016-04" db="EMBL/GenBank/DDBJ databases">
        <title>Cephalotus genome sequencing.</title>
        <authorList>
            <person name="Fukushima K."/>
            <person name="Hasebe M."/>
            <person name="Fang X."/>
        </authorList>
    </citation>
    <scope>NUCLEOTIDE SEQUENCE [LARGE SCALE GENOMIC DNA]</scope>
    <source>
        <strain evidence="4">cv. St1</strain>
    </source>
</reference>
<sequence length="200" mass="23658">MNAKAKHIIICAINCNDFNRVSSCISAEEMWDRLEVTYQGSNKVKEDKISMFVHEYEMFTMHENEDIKSMFTRFTNITNALQTLDKVFTNSQMELLGSLMTHELSIKKRDNDEEKEKRKKKVIALKFFTNEKTEDDSDEELAIITRKFKRFYANKKKFGGKPYKKTHPQKGETSKLDEIICYECNELRHFKSDCPRLKKK</sequence>
<protein>
    <submittedName>
        <fullName evidence="3">UBN2 domain-containing protein</fullName>
    </submittedName>
</protein>
<feature type="domain" description="CCHC-type" evidence="2">
    <location>
        <begin position="181"/>
        <end position="196"/>
    </location>
</feature>
<keyword evidence="1" id="KW-0479">Metal-binding</keyword>
<dbReference type="Pfam" id="PF14223">
    <property type="entry name" value="Retrotran_gag_2"/>
    <property type="match status" value="1"/>
</dbReference>
<gene>
    <name evidence="3" type="ORF">CFOL_v3_23967</name>
</gene>
<accession>A0A1Q3CJR7</accession>
<dbReference type="PROSITE" id="PS50158">
    <property type="entry name" value="ZF_CCHC"/>
    <property type="match status" value="1"/>
</dbReference>
<evidence type="ECO:0000256" key="1">
    <source>
        <dbReference type="PROSITE-ProRule" id="PRU00047"/>
    </source>
</evidence>
<keyword evidence="1" id="KW-0862">Zinc</keyword>
<evidence type="ECO:0000313" key="4">
    <source>
        <dbReference type="Proteomes" id="UP000187406"/>
    </source>
</evidence>
<dbReference type="AlphaFoldDB" id="A0A1Q3CJR7"/>
<keyword evidence="4" id="KW-1185">Reference proteome</keyword>
<evidence type="ECO:0000313" key="3">
    <source>
        <dbReference type="EMBL" id="GAV80506.1"/>
    </source>
</evidence>
<dbReference type="InterPro" id="IPR036875">
    <property type="entry name" value="Znf_CCHC_sf"/>
</dbReference>
<dbReference type="Proteomes" id="UP000187406">
    <property type="component" value="Unassembled WGS sequence"/>
</dbReference>
<dbReference type="InParanoid" id="A0A1Q3CJR7"/>
<dbReference type="GO" id="GO:0003676">
    <property type="term" value="F:nucleic acid binding"/>
    <property type="evidence" value="ECO:0007669"/>
    <property type="project" value="InterPro"/>
</dbReference>